<evidence type="ECO:0000259" key="1">
    <source>
        <dbReference type="Pfam" id="PF05685"/>
    </source>
</evidence>
<proteinExistence type="predicted"/>
<organism evidence="2 3">
    <name type="scientific">Candidatus Protofrankia datiscae</name>
    <dbReference type="NCBI Taxonomy" id="2716812"/>
    <lineage>
        <taxon>Bacteria</taxon>
        <taxon>Bacillati</taxon>
        <taxon>Actinomycetota</taxon>
        <taxon>Actinomycetes</taxon>
        <taxon>Frankiales</taxon>
        <taxon>Frankiaceae</taxon>
        <taxon>Protofrankia</taxon>
    </lineage>
</organism>
<feature type="domain" description="Putative restriction endonuclease" evidence="1">
    <location>
        <begin position="14"/>
        <end position="188"/>
    </location>
</feature>
<dbReference type="STRING" id="656024.FsymDg_1072"/>
<dbReference type="KEGG" id="fsy:FsymDg_1072"/>
<reference evidence="2 3" key="1">
    <citation type="submission" date="2011-05" db="EMBL/GenBank/DDBJ databases">
        <title>Complete sequence of chromosome of Frankia symbiont of Datisca glomerata.</title>
        <authorList>
            <consortium name="US DOE Joint Genome Institute"/>
            <person name="Lucas S."/>
            <person name="Han J."/>
            <person name="Lapidus A."/>
            <person name="Cheng J.-F."/>
            <person name="Goodwin L."/>
            <person name="Pitluck S."/>
            <person name="Peters L."/>
            <person name="Mikhailova N."/>
            <person name="Chertkov O."/>
            <person name="Teshima H."/>
            <person name="Han C."/>
            <person name="Tapia R."/>
            <person name="Land M."/>
            <person name="Hauser L."/>
            <person name="Kyrpides N."/>
            <person name="Ivanova N."/>
            <person name="Pagani I."/>
            <person name="Berry A."/>
            <person name="Pawlowski K."/>
            <person name="Persson T."/>
            <person name="Vanden Heuvel B."/>
            <person name="Benson D."/>
            <person name="Woyke T."/>
        </authorList>
    </citation>
    <scope>NUCLEOTIDE SEQUENCE [LARGE SCALE GENOMIC DNA]</scope>
    <source>
        <strain evidence="3">4085684</strain>
    </source>
</reference>
<keyword evidence="3" id="KW-1185">Reference proteome</keyword>
<dbReference type="PANTHER" id="PTHR35400:SF3">
    <property type="entry name" value="SLL1072 PROTEIN"/>
    <property type="match status" value="1"/>
</dbReference>
<protein>
    <recommendedName>
        <fullName evidence="1">Putative restriction endonuclease domain-containing protein</fullName>
    </recommendedName>
</protein>
<dbReference type="Gene3D" id="3.90.1570.10">
    <property type="entry name" value="tt1808, chain A"/>
    <property type="match status" value="1"/>
</dbReference>
<name>F8AYR7_9ACTN</name>
<dbReference type="Proteomes" id="UP000001549">
    <property type="component" value="Chromosome"/>
</dbReference>
<dbReference type="PANTHER" id="PTHR35400">
    <property type="entry name" value="SLR1083 PROTEIN"/>
    <property type="match status" value="1"/>
</dbReference>
<dbReference type="RefSeq" id="WP_013872552.1">
    <property type="nucleotide sequence ID" value="NC_015656.1"/>
</dbReference>
<evidence type="ECO:0000313" key="3">
    <source>
        <dbReference type="Proteomes" id="UP000001549"/>
    </source>
</evidence>
<evidence type="ECO:0000313" key="2">
    <source>
        <dbReference type="EMBL" id="AEH08574.1"/>
    </source>
</evidence>
<dbReference type="eggNOG" id="COG4636">
    <property type="taxonomic scope" value="Bacteria"/>
</dbReference>
<dbReference type="CDD" id="cd06260">
    <property type="entry name" value="DUF820-like"/>
    <property type="match status" value="1"/>
</dbReference>
<accession>F8AYR7</accession>
<dbReference type="InterPro" id="IPR012296">
    <property type="entry name" value="Nuclease_put_TT1808"/>
</dbReference>
<sequence length="195" mass="21426">MSVAYDYGYGPYTVEDLHGLPDAGRSFELVDGWLIELAPSTRHDFLARRLSRILERAADDANARVYIQAPMDITTPAGARKPDVAVIDAAAASSARRLGRSLYHGADVLLAVEVVSRGSGSEREDRARKVTEYALAGIPHYWIVDFDPEPRIQVLRVATDQGRYGAPLVFSGDDTVKLEDPFPISFSLSDLLDFS</sequence>
<dbReference type="EMBL" id="CP002801">
    <property type="protein sequence ID" value="AEH08574.1"/>
    <property type="molecule type" value="Genomic_DNA"/>
</dbReference>
<dbReference type="Pfam" id="PF05685">
    <property type="entry name" value="Uma2"/>
    <property type="match status" value="1"/>
</dbReference>
<dbReference type="AlphaFoldDB" id="F8AYR7"/>
<dbReference type="HOGENOM" id="CLU_076312_4_0_11"/>
<dbReference type="InterPro" id="IPR011335">
    <property type="entry name" value="Restrct_endonuc-II-like"/>
</dbReference>
<dbReference type="SUPFAM" id="SSF52980">
    <property type="entry name" value="Restriction endonuclease-like"/>
    <property type="match status" value="1"/>
</dbReference>
<gene>
    <name evidence="2" type="ordered locus">FsymDg_1072</name>
</gene>
<dbReference type="InterPro" id="IPR008538">
    <property type="entry name" value="Uma2"/>
</dbReference>